<feature type="signal peptide" evidence="2">
    <location>
        <begin position="1"/>
        <end position="20"/>
    </location>
</feature>
<reference evidence="4" key="1">
    <citation type="submission" date="2021-01" db="EMBL/GenBank/DDBJ databases">
        <authorList>
            <person name="Corre E."/>
            <person name="Pelletier E."/>
            <person name="Niang G."/>
            <person name="Scheremetjew M."/>
            <person name="Finn R."/>
            <person name="Kale V."/>
            <person name="Holt S."/>
            <person name="Cochrane G."/>
            <person name="Meng A."/>
            <person name="Brown T."/>
            <person name="Cohen L."/>
        </authorList>
    </citation>
    <scope>NUCLEOTIDE SEQUENCE</scope>
    <source>
        <strain evidence="4">CCMP3107</strain>
    </source>
</reference>
<accession>A0A6V1PRG6</accession>
<evidence type="ECO:0000313" key="3">
    <source>
        <dbReference type="EMBL" id="CAE0630125.1"/>
    </source>
</evidence>
<dbReference type="AlphaFoldDB" id="A0A6V1PRG6"/>
<keyword evidence="2" id="KW-0732">Signal</keyword>
<gene>
    <name evidence="3" type="ORF">HAKA00212_LOCUS8820</name>
    <name evidence="4" type="ORF">HAKA00212_LOCUS8821</name>
    <name evidence="5" type="ORF">HAKA00212_LOCUS8822</name>
</gene>
<organism evidence="4">
    <name type="scientific">Heterosigma akashiwo</name>
    <name type="common">Chromophytic alga</name>
    <name type="synonym">Heterosigma carterae</name>
    <dbReference type="NCBI Taxonomy" id="2829"/>
    <lineage>
        <taxon>Eukaryota</taxon>
        <taxon>Sar</taxon>
        <taxon>Stramenopiles</taxon>
        <taxon>Ochrophyta</taxon>
        <taxon>Raphidophyceae</taxon>
        <taxon>Chattonellales</taxon>
        <taxon>Chattonellaceae</taxon>
        <taxon>Heterosigma</taxon>
    </lineage>
</organism>
<proteinExistence type="predicted"/>
<sequence>MKACYNLLVAALLLVNPATCFVRQTSSSLSPQITEECGAISKRQAAKRSRRRVWIGVNAQEGSNSDDETSTIMMNGYMARRQNTKLDFGGRSLPPENAVGDFENMEDVSDTVVLMMRNREEKIAQLLSICEDDEECDIQLLEDAIEQASKEQSNQTSKPITKYIYVGEMPENGYAMRRLTTKLDFAGRSLPPENAVGDFENMEDVSDTVLMMMRNRQKKVAQLLNECSETEGCEIIFATGDQNSSLETEEINYQDVNEVGHVVKVCIEENEWLVPASQAERMIAAGYVYC</sequence>
<dbReference type="EMBL" id="HBIU01018960">
    <property type="protein sequence ID" value="CAE0630126.1"/>
    <property type="molecule type" value="Transcribed_RNA"/>
</dbReference>
<evidence type="ECO:0000313" key="5">
    <source>
        <dbReference type="EMBL" id="CAE0630127.1"/>
    </source>
</evidence>
<evidence type="ECO:0000313" key="4">
    <source>
        <dbReference type="EMBL" id="CAE0630126.1"/>
    </source>
</evidence>
<evidence type="ECO:0000256" key="1">
    <source>
        <dbReference type="SAM" id="Coils"/>
    </source>
</evidence>
<evidence type="ECO:0000256" key="2">
    <source>
        <dbReference type="SAM" id="SignalP"/>
    </source>
</evidence>
<feature type="chain" id="PRO_5036192533" evidence="2">
    <location>
        <begin position="21"/>
        <end position="290"/>
    </location>
</feature>
<feature type="coiled-coil region" evidence="1">
    <location>
        <begin position="131"/>
        <end position="158"/>
    </location>
</feature>
<protein>
    <submittedName>
        <fullName evidence="4">Uncharacterized protein</fullName>
    </submittedName>
</protein>
<name>A0A6V1PRG6_HETAK</name>
<dbReference type="EMBL" id="HBIU01018961">
    <property type="protein sequence ID" value="CAE0630127.1"/>
    <property type="molecule type" value="Transcribed_RNA"/>
</dbReference>
<dbReference type="EMBL" id="HBIU01018959">
    <property type="protein sequence ID" value="CAE0630125.1"/>
    <property type="molecule type" value="Transcribed_RNA"/>
</dbReference>
<keyword evidence="1" id="KW-0175">Coiled coil</keyword>